<evidence type="ECO:0000256" key="2">
    <source>
        <dbReference type="SAM" id="SignalP"/>
    </source>
</evidence>
<dbReference type="Proteomes" id="UP000620266">
    <property type="component" value="Unassembled WGS sequence"/>
</dbReference>
<evidence type="ECO:0000313" key="4">
    <source>
        <dbReference type="Proteomes" id="UP000620266"/>
    </source>
</evidence>
<feature type="signal peptide" evidence="2">
    <location>
        <begin position="1"/>
        <end position="23"/>
    </location>
</feature>
<keyword evidence="2" id="KW-0732">Signal</keyword>
<name>A0A8J2UPF6_9BURK</name>
<keyword evidence="4" id="KW-1185">Reference proteome</keyword>
<evidence type="ECO:0000256" key="1">
    <source>
        <dbReference type="SAM" id="MobiDB-lite"/>
    </source>
</evidence>
<feature type="region of interest" description="Disordered" evidence="1">
    <location>
        <begin position="105"/>
        <end position="124"/>
    </location>
</feature>
<proteinExistence type="predicted"/>
<gene>
    <name evidence="3" type="ORF">GCM10007205_26240</name>
</gene>
<sequence>MSILRPVMVCMLLIASLSLPAHAFERPFPQIAKRGTMTPDLHPHVTINGKQRTLSAGARIWNQDNMIEMPAALRGSDLAVRYTEDMNGEVDRIWLLTDDEIKRPPAKDEVEAMPLPAPLEQDRP</sequence>
<accession>A0A8J2UPF6</accession>
<dbReference type="EMBL" id="BMCG01000005">
    <property type="protein sequence ID" value="GGC16019.1"/>
    <property type="molecule type" value="Genomic_DNA"/>
</dbReference>
<feature type="chain" id="PRO_5035321717" evidence="2">
    <location>
        <begin position="24"/>
        <end position="124"/>
    </location>
</feature>
<reference evidence="3" key="1">
    <citation type="journal article" date="2014" name="Int. J. Syst. Evol. Microbiol.">
        <title>Complete genome sequence of Corynebacterium casei LMG S-19264T (=DSM 44701T), isolated from a smear-ripened cheese.</title>
        <authorList>
            <consortium name="US DOE Joint Genome Institute (JGI-PGF)"/>
            <person name="Walter F."/>
            <person name="Albersmeier A."/>
            <person name="Kalinowski J."/>
            <person name="Ruckert C."/>
        </authorList>
    </citation>
    <scope>NUCLEOTIDE SEQUENCE</scope>
    <source>
        <strain evidence="3">CCM 7086</strain>
    </source>
</reference>
<evidence type="ECO:0000313" key="3">
    <source>
        <dbReference type="EMBL" id="GGC16019.1"/>
    </source>
</evidence>
<dbReference type="RefSeq" id="WP_188396883.1">
    <property type="nucleotide sequence ID" value="NZ_BMCG01000005.1"/>
</dbReference>
<protein>
    <submittedName>
        <fullName evidence="3">Uncharacterized protein</fullName>
    </submittedName>
</protein>
<reference evidence="3" key="2">
    <citation type="submission" date="2020-09" db="EMBL/GenBank/DDBJ databases">
        <authorList>
            <person name="Sun Q."/>
            <person name="Sedlacek I."/>
        </authorList>
    </citation>
    <scope>NUCLEOTIDE SEQUENCE</scope>
    <source>
        <strain evidence="3">CCM 7086</strain>
    </source>
</reference>
<comment type="caution">
    <text evidence="3">The sequence shown here is derived from an EMBL/GenBank/DDBJ whole genome shotgun (WGS) entry which is preliminary data.</text>
</comment>
<organism evidence="3 4">
    <name type="scientific">Oxalicibacterium flavum</name>
    <dbReference type="NCBI Taxonomy" id="179467"/>
    <lineage>
        <taxon>Bacteria</taxon>
        <taxon>Pseudomonadati</taxon>
        <taxon>Pseudomonadota</taxon>
        <taxon>Betaproteobacteria</taxon>
        <taxon>Burkholderiales</taxon>
        <taxon>Oxalobacteraceae</taxon>
        <taxon>Oxalicibacterium</taxon>
    </lineage>
</organism>
<dbReference type="AlphaFoldDB" id="A0A8J2UPF6"/>